<dbReference type="VEuPathDB" id="VectorBase:AMEC001253"/>
<dbReference type="Proteomes" id="UP000075902">
    <property type="component" value="Unassembled WGS sequence"/>
</dbReference>
<dbReference type="GO" id="GO:0008017">
    <property type="term" value="F:microtubule binding"/>
    <property type="evidence" value="ECO:0007669"/>
    <property type="project" value="TreeGrafter"/>
</dbReference>
<feature type="coiled-coil region" evidence="3">
    <location>
        <begin position="767"/>
        <end position="928"/>
    </location>
</feature>
<evidence type="ECO:0000259" key="5">
    <source>
        <dbReference type="Pfam" id="PF07989"/>
    </source>
</evidence>
<evidence type="ECO:0000256" key="2">
    <source>
        <dbReference type="ARBA" id="ARBA00022490"/>
    </source>
</evidence>
<feature type="region of interest" description="Disordered" evidence="4">
    <location>
        <begin position="681"/>
        <end position="754"/>
    </location>
</feature>
<feature type="coiled-coil region" evidence="3">
    <location>
        <begin position="225"/>
        <end position="280"/>
    </location>
</feature>
<feature type="compositionally biased region" description="Gly residues" evidence="4">
    <location>
        <begin position="1156"/>
        <end position="1169"/>
    </location>
</feature>
<dbReference type="GO" id="GO:0097431">
    <property type="term" value="C:mitotic spindle pole"/>
    <property type="evidence" value="ECO:0007669"/>
    <property type="project" value="TreeGrafter"/>
</dbReference>
<feature type="region of interest" description="Disordered" evidence="4">
    <location>
        <begin position="1054"/>
        <end position="1105"/>
    </location>
</feature>
<dbReference type="GO" id="GO:0000242">
    <property type="term" value="C:pericentriolar material"/>
    <property type="evidence" value="ECO:0007669"/>
    <property type="project" value="TreeGrafter"/>
</dbReference>
<dbReference type="PANTHER" id="PTHR46930:SF1">
    <property type="entry name" value="CDK5 REGULATORY SUBUNIT-ASSOCIATED PROTEIN 2"/>
    <property type="match status" value="1"/>
</dbReference>
<reference evidence="7" key="1">
    <citation type="submission" date="2014-01" db="EMBL/GenBank/DDBJ databases">
        <title>The Genome Sequence of Anopheles melas CM1001059_A (V2).</title>
        <authorList>
            <consortium name="The Broad Institute Genomics Platform"/>
            <person name="Neafsey D.E."/>
            <person name="Besansky N."/>
            <person name="Howell P."/>
            <person name="Walton C."/>
            <person name="Young S.K."/>
            <person name="Zeng Q."/>
            <person name="Gargeya S."/>
            <person name="Fitzgerald M."/>
            <person name="Haas B."/>
            <person name="Abouelleil A."/>
            <person name="Allen A.W."/>
            <person name="Alvarado L."/>
            <person name="Arachchi H.M."/>
            <person name="Berlin A.M."/>
            <person name="Chapman S.B."/>
            <person name="Gainer-Dewar J."/>
            <person name="Goldberg J."/>
            <person name="Griggs A."/>
            <person name="Gujja S."/>
            <person name="Hansen M."/>
            <person name="Howarth C."/>
            <person name="Imamovic A."/>
            <person name="Ireland A."/>
            <person name="Larimer J."/>
            <person name="McCowan C."/>
            <person name="Murphy C."/>
            <person name="Pearson M."/>
            <person name="Poon T.W."/>
            <person name="Priest M."/>
            <person name="Roberts A."/>
            <person name="Saif S."/>
            <person name="Shea T."/>
            <person name="Sisk P."/>
            <person name="Sykes S."/>
            <person name="Wortman J."/>
            <person name="Nusbaum C."/>
            <person name="Birren B."/>
        </authorList>
    </citation>
    <scope>NUCLEOTIDE SEQUENCE [LARGE SCALE GENOMIC DNA]</scope>
    <source>
        <strain evidence="7">CM1001059</strain>
    </source>
</reference>
<dbReference type="GO" id="GO:0007099">
    <property type="term" value="P:centriole replication"/>
    <property type="evidence" value="ECO:0007669"/>
    <property type="project" value="TreeGrafter"/>
</dbReference>
<dbReference type="GO" id="GO:0090266">
    <property type="term" value="P:regulation of mitotic cell cycle spindle assembly checkpoint"/>
    <property type="evidence" value="ECO:0007669"/>
    <property type="project" value="TreeGrafter"/>
</dbReference>
<reference evidence="6" key="2">
    <citation type="submission" date="2020-05" db="UniProtKB">
        <authorList>
            <consortium name="EnsemblMetazoa"/>
        </authorList>
    </citation>
    <scope>IDENTIFICATION</scope>
    <source>
        <strain evidence="6">CM1001059</strain>
    </source>
</reference>
<evidence type="ECO:0000313" key="7">
    <source>
        <dbReference type="Proteomes" id="UP000075902"/>
    </source>
</evidence>
<dbReference type="PANTHER" id="PTHR46930">
    <property type="entry name" value="CDK5 REGULATORY SUBUNIT-ASSOCIATED PROTEIN 2"/>
    <property type="match status" value="1"/>
</dbReference>
<sequence>MDNSYAMGFRSPSINALTGHGSPVQVRSLRDNEEEISTLRKENFNLKLRIYFLEQKAGICTDNDTPSGLGVTSSSASNTSCDGNYLKQNIDLKVEVESLRQDLQSKHDLLCQAVKAMEVLEESHKKAEERHRELVNDLNHRIENHQAEIRSLELMAGELQKQHRELQLSTSLRSDPELHQQQQQHAAEEAKEGMTTRDNVGESLLDFLDAVQQHSELSVQEKLKVLEMENAVRQCQERNEQLTRQVEQLQATIEEKASKISQLEMELGELRFENAELREESEKPQSNVELKQHDSSSVRCFTVESVSSTNGPAEGPGESEINLPDVCLPCDELQSYCPPPRPPSDGSRRTKFTKSGTTVAPLLCRRVINEWANQYFIIEPRLVQEGEASSCWMETAHSALPHQWPHIVQWCLQKLNLSSSLIDRLKKQNFDIRAELAEKLCMLDDTETKLKEKTLECTKTCKMVEKLIKTITEQDKELEKLKRNSNISLHSEHGMNGGATGALAGVPALAVPEIVDQDRKPVSQAEYDALVQRAKLLQQKNDTLIHKLCGNGGAGDHRNDRNIIIKQLNDELIAAREEAEKAQKWRKEYADLCAISTHRLEELAGFLDSLLRNKDLIGSLSTDSRKAIRNAVDRSLDLSRSLNMSISVTGLSLIGNNNNSLAQLSCLSGYLDQSAVLEHGEHSSAGDDVDDEHDKENRASNVKGQTIQTGGHGALSSALLRQKNGPAGGPTASLSSPTSGAAALELSSTSDNEPGLLTAAGLSSQRKSATVAEMKQLQETVASLSKDLQDKNGTLLAVQSQLVDLDSELQRERIRAAKAQTEATEMRQLSERWERDATVHREQAEQAAQRLAALEGDIRQRDALIEKLRKEREQAAVDLRVAMMKLETMQSEYGELQQRHRRELDAMLAKEQQQLEELRQSLTESFRNELQLKQQSFDTALAQNYISKNIHQEKVRELNELHYRLEDAHNDLSAMAEAEEQLRRQLADCERSAAAMKKSLDEATLQASKAAIERTKALNEKRQLETELGFAQDELEQLKVEKNALNEQLQTIIRTQQQHPRSPRGSGGSGGGNQSASGTDEEITPGVRRQLENSSPDLGIESDPGRLSNVELKFATSPQQRPLLKTLELTKSMSNLLLNPNQEVKPESSGESSKGAAGGEQQEGGGGGMVDKTTVIHHDCAKIEVDYRDLMHRYNKTRHYLAVAYDKIKSSNKVKKQLEIEVKQQIHKTNVVLKTVQRNLDSGNDGAGEH</sequence>
<dbReference type="GO" id="GO:0043015">
    <property type="term" value="F:gamma-tubulin binding"/>
    <property type="evidence" value="ECO:0007669"/>
    <property type="project" value="TreeGrafter"/>
</dbReference>
<dbReference type="Pfam" id="PF07989">
    <property type="entry name" value="Cnn_1N"/>
    <property type="match status" value="1"/>
</dbReference>
<feature type="region of interest" description="Disordered" evidence="4">
    <location>
        <begin position="1139"/>
        <end position="1170"/>
    </location>
</feature>
<keyword evidence="3" id="KW-0175">Coiled coil</keyword>
<accession>A0A182TF99</accession>
<evidence type="ECO:0000313" key="6">
    <source>
        <dbReference type="EnsemblMetazoa" id="AMEC001253-PA"/>
    </source>
</evidence>
<organism evidence="6 7">
    <name type="scientific">Anopheles melas</name>
    <dbReference type="NCBI Taxonomy" id="34690"/>
    <lineage>
        <taxon>Eukaryota</taxon>
        <taxon>Metazoa</taxon>
        <taxon>Ecdysozoa</taxon>
        <taxon>Arthropoda</taxon>
        <taxon>Hexapoda</taxon>
        <taxon>Insecta</taxon>
        <taxon>Pterygota</taxon>
        <taxon>Neoptera</taxon>
        <taxon>Endopterygota</taxon>
        <taxon>Diptera</taxon>
        <taxon>Nematocera</taxon>
        <taxon>Culicoidea</taxon>
        <taxon>Culicidae</taxon>
        <taxon>Anophelinae</taxon>
        <taxon>Anopheles</taxon>
    </lineage>
</organism>
<dbReference type="InterPro" id="IPR042791">
    <property type="entry name" value="CDK5RAP2"/>
</dbReference>
<dbReference type="AlphaFoldDB" id="A0A182TF99"/>
<feature type="coiled-coil region" evidence="3">
    <location>
        <begin position="117"/>
        <end position="169"/>
    </location>
</feature>
<feature type="domain" description="Centrosomin N-terminal motif 1" evidence="5">
    <location>
        <begin position="28"/>
        <end position="118"/>
    </location>
</feature>
<proteinExistence type="predicted"/>
<comment type="subcellular location">
    <subcellularLocation>
        <location evidence="1">Cytoplasm</location>
    </subcellularLocation>
</comment>
<keyword evidence="2" id="KW-0963">Cytoplasm</keyword>
<evidence type="ECO:0000256" key="3">
    <source>
        <dbReference type="SAM" id="Coils"/>
    </source>
</evidence>
<evidence type="ECO:0000256" key="4">
    <source>
        <dbReference type="SAM" id="MobiDB-lite"/>
    </source>
</evidence>
<dbReference type="GO" id="GO:0035371">
    <property type="term" value="C:microtubule plus-end"/>
    <property type="evidence" value="ECO:0007669"/>
    <property type="project" value="TreeGrafter"/>
</dbReference>
<dbReference type="GO" id="GO:0000132">
    <property type="term" value="P:establishment of mitotic spindle orientation"/>
    <property type="evidence" value="ECO:0007669"/>
    <property type="project" value="TreeGrafter"/>
</dbReference>
<keyword evidence="7" id="KW-1185">Reference proteome</keyword>
<dbReference type="STRING" id="34690.A0A182TF99"/>
<protein>
    <recommendedName>
        <fullName evidence="5">Centrosomin N-terminal motif 1 domain-containing protein</fullName>
    </recommendedName>
</protein>
<dbReference type="GO" id="GO:0001578">
    <property type="term" value="P:microtubule bundle formation"/>
    <property type="evidence" value="ECO:0007669"/>
    <property type="project" value="TreeGrafter"/>
</dbReference>
<dbReference type="GO" id="GO:0005737">
    <property type="term" value="C:cytoplasm"/>
    <property type="evidence" value="ECO:0007669"/>
    <property type="project" value="UniProtKB-SubCell"/>
</dbReference>
<dbReference type="GO" id="GO:0046600">
    <property type="term" value="P:negative regulation of centriole replication"/>
    <property type="evidence" value="ECO:0007669"/>
    <property type="project" value="TreeGrafter"/>
</dbReference>
<name>A0A182TF99_9DIPT</name>
<dbReference type="GO" id="GO:0007059">
    <property type="term" value="P:chromosome segregation"/>
    <property type="evidence" value="ECO:0007669"/>
    <property type="project" value="TreeGrafter"/>
</dbReference>
<evidence type="ECO:0000256" key="1">
    <source>
        <dbReference type="ARBA" id="ARBA00004496"/>
    </source>
</evidence>
<dbReference type="InterPro" id="IPR012943">
    <property type="entry name" value="Cnn_1N"/>
</dbReference>
<dbReference type="EnsemblMetazoa" id="AMEC001253-RA">
    <property type="protein sequence ID" value="AMEC001253-PA"/>
    <property type="gene ID" value="AMEC001253"/>
</dbReference>
<feature type="compositionally biased region" description="Polar residues" evidence="4">
    <location>
        <begin position="699"/>
        <end position="709"/>
    </location>
</feature>